<gene>
    <name evidence="5" type="primary">xylF</name>
    <name evidence="5" type="ORF">ACFOUO_09305</name>
</gene>
<dbReference type="RefSeq" id="WP_380704455.1">
    <property type="nucleotide sequence ID" value="NZ_JBHSAP010000009.1"/>
</dbReference>
<dbReference type="InterPro" id="IPR025997">
    <property type="entry name" value="SBP_2_dom"/>
</dbReference>
<dbReference type="CDD" id="cd19991">
    <property type="entry name" value="PBP1_ABC_xylose_binding"/>
    <property type="match status" value="1"/>
</dbReference>
<feature type="signal peptide" evidence="3">
    <location>
        <begin position="1"/>
        <end position="23"/>
    </location>
</feature>
<evidence type="ECO:0000313" key="5">
    <source>
        <dbReference type="EMBL" id="MFC4077010.1"/>
    </source>
</evidence>
<name>A0ABV8JF74_9BACL</name>
<dbReference type="InterPro" id="IPR028082">
    <property type="entry name" value="Peripla_BP_I"/>
</dbReference>
<dbReference type="SUPFAM" id="SSF53822">
    <property type="entry name" value="Periplasmic binding protein-like I"/>
    <property type="match status" value="1"/>
</dbReference>
<dbReference type="PROSITE" id="PS51257">
    <property type="entry name" value="PROKAR_LIPOPROTEIN"/>
    <property type="match status" value="1"/>
</dbReference>
<proteinExistence type="predicted"/>
<keyword evidence="2 3" id="KW-0732">Signal</keyword>
<feature type="chain" id="PRO_5045495490" evidence="3">
    <location>
        <begin position="24"/>
        <end position="355"/>
    </location>
</feature>
<dbReference type="InterPro" id="IPR050555">
    <property type="entry name" value="Bact_Solute-Bind_Prot2"/>
</dbReference>
<reference evidence="6" key="1">
    <citation type="journal article" date="2019" name="Int. J. Syst. Evol. Microbiol.">
        <title>The Global Catalogue of Microorganisms (GCM) 10K type strain sequencing project: providing services to taxonomists for standard genome sequencing and annotation.</title>
        <authorList>
            <consortium name="The Broad Institute Genomics Platform"/>
            <consortium name="The Broad Institute Genome Sequencing Center for Infectious Disease"/>
            <person name="Wu L."/>
            <person name="Ma J."/>
        </authorList>
    </citation>
    <scope>NUCLEOTIDE SEQUENCE [LARGE SCALE GENOMIC DNA]</scope>
    <source>
        <strain evidence="6">IBRC-M 10813</strain>
    </source>
</reference>
<dbReference type="PANTHER" id="PTHR30036">
    <property type="entry name" value="D-XYLOSE-BINDING PERIPLASMIC PROTEIN"/>
    <property type="match status" value="1"/>
</dbReference>
<accession>A0ABV8JF74</accession>
<dbReference type="PANTHER" id="PTHR30036:SF1">
    <property type="entry name" value="D-XYLOSE-BINDING PERIPLASMIC PROTEIN"/>
    <property type="match status" value="1"/>
</dbReference>
<dbReference type="EMBL" id="JBHSAP010000009">
    <property type="protein sequence ID" value="MFC4077010.1"/>
    <property type="molecule type" value="Genomic_DNA"/>
</dbReference>
<dbReference type="InterPro" id="IPR013456">
    <property type="entry name" value="XylF"/>
</dbReference>
<protein>
    <submittedName>
        <fullName evidence="5">D-xylose ABC transporter substrate-binding protein</fullName>
    </submittedName>
</protein>
<feature type="domain" description="Periplasmic binding protein" evidence="4">
    <location>
        <begin position="40"/>
        <end position="298"/>
    </location>
</feature>
<evidence type="ECO:0000259" key="4">
    <source>
        <dbReference type="Pfam" id="PF13407"/>
    </source>
</evidence>
<sequence length="355" mass="38491">MRRHRRWAILMGIALLFSVIASACSSGGGASKGSDDEVVIGFSMDTLQEERWQRDRDLLVKKAEKLGAKVKVQAANGDDAVQLSQVENLITQGVDVLVVVPHNAEAAAAIVDKAHQADIPVISYDRLIRNADVDLYVSFDNERVGEMQAEAITKIVPKGKYALIEGADTDNNAHLFKKGQMNVLKPMVKKGKIDIVYDQWTKEWTPEVALKNMENALTANENDIDAVLAANDGTAGGAIRALAAQGLAGKVPVSGQDAELAACQRVVEGTQTMTVYKPIKKLADKVAEVAVEMGKGKKPKPDAKVNNGKMDVPSILLEPIAVTKENMADTIIKDGYHPMKKVYKNVPKSKWPKKG</sequence>
<organism evidence="5 6">
    <name type="scientific">Salinithrix halophila</name>
    <dbReference type="NCBI Taxonomy" id="1485204"/>
    <lineage>
        <taxon>Bacteria</taxon>
        <taxon>Bacillati</taxon>
        <taxon>Bacillota</taxon>
        <taxon>Bacilli</taxon>
        <taxon>Bacillales</taxon>
        <taxon>Thermoactinomycetaceae</taxon>
        <taxon>Salinithrix</taxon>
    </lineage>
</organism>
<dbReference type="Gene3D" id="3.40.50.2300">
    <property type="match status" value="2"/>
</dbReference>
<dbReference type="Pfam" id="PF13407">
    <property type="entry name" value="Peripla_BP_4"/>
    <property type="match status" value="1"/>
</dbReference>
<evidence type="ECO:0000256" key="3">
    <source>
        <dbReference type="SAM" id="SignalP"/>
    </source>
</evidence>
<dbReference type="Proteomes" id="UP001595843">
    <property type="component" value="Unassembled WGS sequence"/>
</dbReference>
<comment type="subcellular location">
    <subcellularLocation>
        <location evidence="1">Cell envelope</location>
    </subcellularLocation>
</comment>
<comment type="caution">
    <text evidence="5">The sequence shown here is derived from an EMBL/GenBank/DDBJ whole genome shotgun (WGS) entry which is preliminary data.</text>
</comment>
<evidence type="ECO:0000256" key="2">
    <source>
        <dbReference type="ARBA" id="ARBA00022729"/>
    </source>
</evidence>
<evidence type="ECO:0000256" key="1">
    <source>
        <dbReference type="ARBA" id="ARBA00004196"/>
    </source>
</evidence>
<evidence type="ECO:0000313" key="6">
    <source>
        <dbReference type="Proteomes" id="UP001595843"/>
    </source>
</evidence>
<keyword evidence="6" id="KW-1185">Reference proteome</keyword>
<dbReference type="NCBIfam" id="TIGR02634">
    <property type="entry name" value="xylF"/>
    <property type="match status" value="1"/>
</dbReference>